<sequence>MGKHIPLFNKQTLLLAFVLYLVQGICCPQKSFGKRQEELRAVREGLKTTAENSSRRVDLLLEYGRYCLEKPGELKVDLDSAITFQYQALEISKKLSYTSGIADAMILQGKIYSEMGFRNKAIIQLKRAFLFAKKNKLYQQQGDFFTTFAQFQNNELDGIATKIAYYHKAVQLYHKDNALEDEATSRKMLGDYYSILGKSNEAIEQLKIALKIYQEIHFKDLQGVYNIISGVYTQMGNYELSIKYGLLAVRTAESLGDESLQLSSIYNKLGLSCHYLKQYDKALEYWKKAASIAEKYNDTNYLRIILANIVTSYMKLKDYKAALNQVAFIEKKYPPNDFHSKGRIPYLYVMIYLELKQLDKAKPYFKKLLLLNRSEPKENIHQMYLNHAIIRYYLDTKQPEKAYSFLIDQEKLSNSVKNNKMLYENYLTWFKADSATGNLSEAIKHYKLYKSYSDSVLNADKTKQISNLQIQFDTEQKDKNILLLTQKSELQNATIRNDRIIKIIAISGAFVLIILLLMGYNRYQLKKKNNAQLEQKQIEINQQNDLLKRLLNEKEWLIREIHHRVKNNLQIVISLLNTQSAHLHNQDALEAIRNSQHRMHAISLIHQKLYQTENLATIDMEWYIRELVSYIRESFNIDKRLSFDLMTDPIILDVGQAVPVGLILNEAISNAVKYAFPVGRGEVRIMLKSESEKLCKLSISDNGIGLPEDFDVEESNSLGMSLMRGLSEQLEGTLEVQNQHGLTLTVVFPLKSELEHSVINT</sequence>
<keyword evidence="7" id="KW-0067">ATP-binding</keyword>
<keyword evidence="6 12" id="KW-0418">Kinase</keyword>
<evidence type="ECO:0000256" key="1">
    <source>
        <dbReference type="ARBA" id="ARBA00000085"/>
    </source>
</evidence>
<evidence type="ECO:0000256" key="4">
    <source>
        <dbReference type="ARBA" id="ARBA00022679"/>
    </source>
</evidence>
<keyword evidence="3" id="KW-0597">Phosphoprotein</keyword>
<keyword evidence="13" id="KW-1185">Reference proteome</keyword>
<keyword evidence="10" id="KW-0812">Transmembrane</keyword>
<dbReference type="PROSITE" id="PS50005">
    <property type="entry name" value="TPR"/>
    <property type="match status" value="1"/>
</dbReference>
<dbReference type="PANTHER" id="PTHR41523">
    <property type="entry name" value="TWO-COMPONENT SYSTEM SENSOR PROTEIN"/>
    <property type="match status" value="1"/>
</dbReference>
<dbReference type="PROSITE" id="PS50109">
    <property type="entry name" value="HIS_KIN"/>
    <property type="match status" value="1"/>
</dbReference>
<dbReference type="Gene3D" id="3.30.565.10">
    <property type="entry name" value="Histidine kinase-like ATPase, C-terminal domain"/>
    <property type="match status" value="1"/>
</dbReference>
<comment type="catalytic activity">
    <reaction evidence="1">
        <text>ATP + protein L-histidine = ADP + protein N-phospho-L-histidine.</text>
        <dbReference type="EC" id="2.7.13.3"/>
    </reaction>
</comment>
<feature type="domain" description="Histidine kinase" evidence="11">
    <location>
        <begin position="560"/>
        <end position="752"/>
    </location>
</feature>
<dbReference type="SMART" id="SM00387">
    <property type="entry name" value="HATPase_c"/>
    <property type="match status" value="1"/>
</dbReference>
<protein>
    <recommendedName>
        <fullName evidence="2">histidine kinase</fullName>
        <ecNumber evidence="2">2.7.13.3</ecNumber>
    </recommendedName>
</protein>
<dbReference type="InterPro" id="IPR036890">
    <property type="entry name" value="HATPase_C_sf"/>
</dbReference>
<gene>
    <name evidence="12" type="ORF">VB776_08355</name>
</gene>
<evidence type="ECO:0000256" key="10">
    <source>
        <dbReference type="SAM" id="Phobius"/>
    </source>
</evidence>
<dbReference type="Pfam" id="PF13424">
    <property type="entry name" value="TPR_12"/>
    <property type="match status" value="1"/>
</dbReference>
<dbReference type="SUPFAM" id="SSF48452">
    <property type="entry name" value="TPR-like"/>
    <property type="match status" value="2"/>
</dbReference>
<feature type="transmembrane region" description="Helical" evidence="10">
    <location>
        <begin position="500"/>
        <end position="520"/>
    </location>
</feature>
<organism evidence="12 13">
    <name type="scientific">Arcicella gelida</name>
    <dbReference type="NCBI Taxonomy" id="2984195"/>
    <lineage>
        <taxon>Bacteria</taxon>
        <taxon>Pseudomonadati</taxon>
        <taxon>Bacteroidota</taxon>
        <taxon>Cytophagia</taxon>
        <taxon>Cytophagales</taxon>
        <taxon>Flectobacillaceae</taxon>
        <taxon>Arcicella</taxon>
    </lineage>
</organism>
<keyword evidence="4" id="KW-0808">Transferase</keyword>
<evidence type="ECO:0000256" key="6">
    <source>
        <dbReference type="ARBA" id="ARBA00022777"/>
    </source>
</evidence>
<feature type="repeat" description="TPR" evidence="8">
    <location>
        <begin position="263"/>
        <end position="296"/>
    </location>
</feature>
<reference evidence="12 13" key="1">
    <citation type="submission" date="2023-12" db="EMBL/GenBank/DDBJ databases">
        <title>Novel species of the genus Arcicella isolated from rivers.</title>
        <authorList>
            <person name="Lu H."/>
        </authorList>
    </citation>
    <scope>NUCLEOTIDE SEQUENCE [LARGE SCALE GENOMIC DNA]</scope>
    <source>
        <strain evidence="12 13">DC2W</strain>
    </source>
</reference>
<evidence type="ECO:0000256" key="3">
    <source>
        <dbReference type="ARBA" id="ARBA00022553"/>
    </source>
</evidence>
<keyword evidence="9" id="KW-0175">Coiled coil</keyword>
<feature type="coiled-coil region" evidence="9">
    <location>
        <begin position="523"/>
        <end position="560"/>
    </location>
</feature>
<dbReference type="InterPro" id="IPR011990">
    <property type="entry name" value="TPR-like_helical_dom_sf"/>
</dbReference>
<dbReference type="SMART" id="SM00028">
    <property type="entry name" value="TPR"/>
    <property type="match status" value="4"/>
</dbReference>
<comment type="caution">
    <text evidence="12">The sequence shown here is derived from an EMBL/GenBank/DDBJ whole genome shotgun (WGS) entry which is preliminary data.</text>
</comment>
<dbReference type="Pfam" id="PF07568">
    <property type="entry name" value="HisKA_2"/>
    <property type="match status" value="1"/>
</dbReference>
<dbReference type="RefSeq" id="WP_323327947.1">
    <property type="nucleotide sequence ID" value="NZ_JAYGIL010000008.1"/>
</dbReference>
<dbReference type="InterPro" id="IPR005467">
    <property type="entry name" value="His_kinase_dom"/>
</dbReference>
<evidence type="ECO:0000256" key="7">
    <source>
        <dbReference type="ARBA" id="ARBA00022840"/>
    </source>
</evidence>
<dbReference type="InterPro" id="IPR019734">
    <property type="entry name" value="TPR_rpt"/>
</dbReference>
<keyword evidence="8" id="KW-0802">TPR repeat</keyword>
<dbReference type="GO" id="GO:0016301">
    <property type="term" value="F:kinase activity"/>
    <property type="evidence" value="ECO:0007669"/>
    <property type="project" value="UniProtKB-KW"/>
</dbReference>
<keyword evidence="10" id="KW-1133">Transmembrane helix</keyword>
<dbReference type="EMBL" id="JAYGIL010000008">
    <property type="protein sequence ID" value="MEA5402922.1"/>
    <property type="molecule type" value="Genomic_DNA"/>
</dbReference>
<name>A0ABU5S381_9BACT</name>
<dbReference type="Proteomes" id="UP001303899">
    <property type="component" value="Unassembled WGS sequence"/>
</dbReference>
<dbReference type="InterPro" id="IPR011495">
    <property type="entry name" value="Sig_transdc_His_kin_sub2_dim/P"/>
</dbReference>
<evidence type="ECO:0000256" key="9">
    <source>
        <dbReference type="SAM" id="Coils"/>
    </source>
</evidence>
<dbReference type="PANTHER" id="PTHR41523:SF8">
    <property type="entry name" value="ETHYLENE RESPONSE SENSOR PROTEIN"/>
    <property type="match status" value="1"/>
</dbReference>
<evidence type="ECO:0000313" key="13">
    <source>
        <dbReference type="Proteomes" id="UP001303899"/>
    </source>
</evidence>
<evidence type="ECO:0000259" key="11">
    <source>
        <dbReference type="PROSITE" id="PS50109"/>
    </source>
</evidence>
<dbReference type="Gene3D" id="3.30.450.20">
    <property type="entry name" value="PAS domain"/>
    <property type="match status" value="1"/>
</dbReference>
<dbReference type="Pfam" id="PF02518">
    <property type="entry name" value="HATPase_c"/>
    <property type="match status" value="1"/>
</dbReference>
<dbReference type="Gene3D" id="1.25.40.10">
    <property type="entry name" value="Tetratricopeptide repeat domain"/>
    <property type="match status" value="1"/>
</dbReference>
<evidence type="ECO:0000256" key="8">
    <source>
        <dbReference type="PROSITE-ProRule" id="PRU00339"/>
    </source>
</evidence>
<evidence type="ECO:0000313" key="12">
    <source>
        <dbReference type="EMBL" id="MEA5402922.1"/>
    </source>
</evidence>
<dbReference type="Pfam" id="PF13181">
    <property type="entry name" value="TPR_8"/>
    <property type="match status" value="1"/>
</dbReference>
<proteinExistence type="predicted"/>
<dbReference type="EC" id="2.7.13.3" evidence="2"/>
<dbReference type="InterPro" id="IPR003594">
    <property type="entry name" value="HATPase_dom"/>
</dbReference>
<evidence type="ECO:0000256" key="2">
    <source>
        <dbReference type="ARBA" id="ARBA00012438"/>
    </source>
</evidence>
<accession>A0ABU5S381</accession>
<dbReference type="SUPFAM" id="SSF55874">
    <property type="entry name" value="ATPase domain of HSP90 chaperone/DNA topoisomerase II/histidine kinase"/>
    <property type="match status" value="1"/>
</dbReference>
<evidence type="ECO:0000256" key="5">
    <source>
        <dbReference type="ARBA" id="ARBA00022741"/>
    </source>
</evidence>
<keyword evidence="10" id="KW-0472">Membrane</keyword>
<keyword evidence="5" id="KW-0547">Nucleotide-binding</keyword>